<dbReference type="InterPro" id="IPR001670">
    <property type="entry name" value="ADH_Fe/GldA"/>
</dbReference>
<dbReference type="InterPro" id="IPR056798">
    <property type="entry name" value="ADH_Fe_C"/>
</dbReference>
<dbReference type="InterPro" id="IPR044731">
    <property type="entry name" value="BDH-like"/>
</dbReference>
<feature type="domain" description="Alcohol dehydrogenase iron-type/glycerol dehydrogenase GldA" evidence="2">
    <location>
        <begin position="9"/>
        <end position="185"/>
    </location>
</feature>
<dbReference type="GO" id="GO:0008106">
    <property type="term" value="F:alcohol dehydrogenase (NADP+) activity"/>
    <property type="evidence" value="ECO:0007669"/>
    <property type="project" value="TreeGrafter"/>
</dbReference>
<dbReference type="GO" id="GO:0046872">
    <property type="term" value="F:metal ion binding"/>
    <property type="evidence" value="ECO:0007669"/>
    <property type="project" value="InterPro"/>
</dbReference>
<gene>
    <name evidence="4" type="ORF">EL26_22775</name>
</gene>
<sequence>MLDFQLHMPTRIVFGRGEVHKVGAEAARIAGKALVVTGRSSTRKTGVLQKVLDSLASAGVEAVVFDRIEPNPRTNTVDEGGRIAREQNCGLVIGLGGGSAMDAAKAIAAVALSSIPSHEYITGNQTGRWKELLPVMEALPIMTIPTLAATGSEANAGGVLTHEPTKEKGGVSGPALYPKVAIIDPELTFTVSPEYTADGAVDMFTHLYEAYLVGEEDAHVQDFVSEGLMRAAVEWGPVAVKEPENYEARAALMWASTLALMGIPNSGRGGAFPVHAMEHTLSAWFDISHGRGLAILAPAYFRVVAEDRPHRIARLGRNVFGVQEADDRVAAEKTIKAMIDWFKSMNVYLKLSHVGITQDSLKPMAADAVRVGGRGAGFIQATRELREPDVLKIYEESF</sequence>
<keyword evidence="5" id="KW-1185">Reference proteome</keyword>
<evidence type="ECO:0000313" key="5">
    <source>
        <dbReference type="Proteomes" id="UP000027931"/>
    </source>
</evidence>
<feature type="domain" description="Fe-containing alcohol dehydrogenase-like C-terminal" evidence="3">
    <location>
        <begin position="196"/>
        <end position="397"/>
    </location>
</feature>
<dbReference type="eggNOG" id="COG1979">
    <property type="taxonomic scope" value="Bacteria"/>
</dbReference>
<dbReference type="Pfam" id="PF25137">
    <property type="entry name" value="ADH_Fe_C"/>
    <property type="match status" value="1"/>
</dbReference>
<dbReference type="OrthoDB" id="9801156at2"/>
<dbReference type="RefSeq" id="WP_038094248.1">
    <property type="nucleotide sequence ID" value="NZ_JMIR01000048.1"/>
</dbReference>
<dbReference type="GO" id="GO:1990002">
    <property type="term" value="F:methylglyoxal reductase (NADPH) (acetol producing) activity"/>
    <property type="evidence" value="ECO:0007669"/>
    <property type="project" value="TreeGrafter"/>
</dbReference>
<dbReference type="Pfam" id="PF00465">
    <property type="entry name" value="Fe-ADH"/>
    <property type="match status" value="1"/>
</dbReference>
<accession>A0A074LKF0</accession>
<keyword evidence="1" id="KW-0560">Oxidoreductase</keyword>
<evidence type="ECO:0000313" key="4">
    <source>
        <dbReference type="EMBL" id="KEO81065.1"/>
    </source>
</evidence>
<comment type="caution">
    <text evidence="4">The sequence shown here is derived from an EMBL/GenBank/DDBJ whole genome shotgun (WGS) entry which is preliminary data.</text>
</comment>
<dbReference type="PANTHER" id="PTHR43633">
    <property type="entry name" value="ALCOHOL DEHYDROGENASE YQHD"/>
    <property type="match status" value="1"/>
</dbReference>
<dbReference type="SUPFAM" id="SSF56796">
    <property type="entry name" value="Dehydroquinate synthase-like"/>
    <property type="match status" value="1"/>
</dbReference>
<dbReference type="Proteomes" id="UP000027931">
    <property type="component" value="Unassembled WGS sequence"/>
</dbReference>
<dbReference type="CDD" id="cd08187">
    <property type="entry name" value="BDH"/>
    <property type="match status" value="1"/>
</dbReference>
<name>A0A074LKF0_9BACL</name>
<evidence type="ECO:0000259" key="2">
    <source>
        <dbReference type="Pfam" id="PF00465"/>
    </source>
</evidence>
<dbReference type="Gene3D" id="1.20.1090.10">
    <property type="entry name" value="Dehydroquinate synthase-like - alpha domain"/>
    <property type="match status" value="1"/>
</dbReference>
<dbReference type="PANTHER" id="PTHR43633:SF1">
    <property type="entry name" value="ALCOHOL DEHYDROGENASE YQHD"/>
    <property type="match status" value="1"/>
</dbReference>
<dbReference type="STRING" id="1157490.EL26_22775"/>
<evidence type="ECO:0000256" key="1">
    <source>
        <dbReference type="ARBA" id="ARBA00023002"/>
    </source>
</evidence>
<organism evidence="4 5">
    <name type="scientific">Tumebacillus flagellatus</name>
    <dbReference type="NCBI Taxonomy" id="1157490"/>
    <lineage>
        <taxon>Bacteria</taxon>
        <taxon>Bacillati</taxon>
        <taxon>Bacillota</taxon>
        <taxon>Bacilli</taxon>
        <taxon>Bacillales</taxon>
        <taxon>Alicyclobacillaceae</taxon>
        <taxon>Tumebacillus</taxon>
    </lineage>
</organism>
<dbReference type="GO" id="GO:1990362">
    <property type="term" value="F:butanol dehydrogenase (NAD+) activity"/>
    <property type="evidence" value="ECO:0007669"/>
    <property type="project" value="InterPro"/>
</dbReference>
<dbReference type="FunFam" id="3.40.50.1970:FF:000003">
    <property type="entry name" value="Alcohol dehydrogenase, iron-containing"/>
    <property type="match status" value="1"/>
</dbReference>
<reference evidence="4 5" key="1">
    <citation type="journal article" date="2013" name="Int. J. Syst. Evol. Microbiol.">
        <title>Tumebacillus flagellatus sp. nov., an alpha-amylase/pullulanase-producing bacterium isolated from cassava wastewater.</title>
        <authorList>
            <person name="Wang Q."/>
            <person name="Xie N."/>
            <person name="Qin Y."/>
            <person name="Shen N."/>
            <person name="Zhu J."/>
            <person name="Mi H."/>
            <person name="Huang R."/>
        </authorList>
    </citation>
    <scope>NUCLEOTIDE SEQUENCE [LARGE SCALE GENOMIC DNA]</scope>
    <source>
        <strain evidence="4 5">GST4</strain>
    </source>
</reference>
<dbReference type="AlphaFoldDB" id="A0A074LKF0"/>
<dbReference type="GO" id="GO:0005829">
    <property type="term" value="C:cytosol"/>
    <property type="evidence" value="ECO:0007669"/>
    <property type="project" value="TreeGrafter"/>
</dbReference>
<evidence type="ECO:0000259" key="3">
    <source>
        <dbReference type="Pfam" id="PF25137"/>
    </source>
</evidence>
<proteinExistence type="predicted"/>
<dbReference type="Gene3D" id="3.40.50.1970">
    <property type="match status" value="1"/>
</dbReference>
<dbReference type="EMBL" id="JMIR01000048">
    <property type="protein sequence ID" value="KEO81065.1"/>
    <property type="molecule type" value="Genomic_DNA"/>
</dbReference>
<protein>
    <submittedName>
        <fullName evidence="4">Butanol dehydrogenase</fullName>
    </submittedName>
</protein>